<dbReference type="RefSeq" id="WP_354601855.1">
    <property type="nucleotide sequence ID" value="NZ_JBEWZI010000016.1"/>
</dbReference>
<evidence type="ECO:0000256" key="1">
    <source>
        <dbReference type="SAM" id="MobiDB-lite"/>
    </source>
</evidence>
<protein>
    <recommendedName>
        <fullName evidence="5">PH domain-containing protein</fullName>
    </recommendedName>
</protein>
<feature type="compositionally biased region" description="Basic residues" evidence="1">
    <location>
        <begin position="1"/>
        <end position="10"/>
    </location>
</feature>
<name>A0ABV2TN87_9RHOO</name>
<keyword evidence="2" id="KW-0472">Membrane</keyword>
<comment type="caution">
    <text evidence="3">The sequence shown here is derived from an EMBL/GenBank/DDBJ whole genome shotgun (WGS) entry which is preliminary data.</text>
</comment>
<accession>A0ABV2TN87</accession>
<evidence type="ECO:0008006" key="5">
    <source>
        <dbReference type="Google" id="ProtNLM"/>
    </source>
</evidence>
<dbReference type="EMBL" id="JBEWZI010000016">
    <property type="protein sequence ID" value="MET7015396.1"/>
    <property type="molecule type" value="Genomic_DNA"/>
</dbReference>
<feature type="transmembrane region" description="Helical" evidence="2">
    <location>
        <begin position="56"/>
        <end position="77"/>
    </location>
</feature>
<proteinExistence type="predicted"/>
<feature type="transmembrane region" description="Helical" evidence="2">
    <location>
        <begin position="32"/>
        <end position="50"/>
    </location>
</feature>
<sequence length="164" mass="18680">MSKPSRRPSRQNRTSLNPQNLPNYQRRQPARALLTLIFIPVLVCALAAWSHPQYRVTLWVISTMLTIGALLFSSLSIEVSADTLRWRFGPGIVRKQVDLKDIASVEMTRTTWLEGWGIHYTKRGWLYNVSGRNAVLVTQKDGTRFMLGSNDVIGLWEALQNRIG</sequence>
<gene>
    <name evidence="3" type="ORF">ABXR19_14490</name>
</gene>
<evidence type="ECO:0000313" key="4">
    <source>
        <dbReference type="Proteomes" id="UP001549691"/>
    </source>
</evidence>
<evidence type="ECO:0000313" key="3">
    <source>
        <dbReference type="EMBL" id="MET7015396.1"/>
    </source>
</evidence>
<evidence type="ECO:0000256" key="2">
    <source>
        <dbReference type="SAM" id="Phobius"/>
    </source>
</evidence>
<dbReference type="Proteomes" id="UP001549691">
    <property type="component" value="Unassembled WGS sequence"/>
</dbReference>
<keyword evidence="2" id="KW-0812">Transmembrane</keyword>
<organism evidence="3 4">
    <name type="scientific">Uliginosibacterium flavum</name>
    <dbReference type="NCBI Taxonomy" id="1396831"/>
    <lineage>
        <taxon>Bacteria</taxon>
        <taxon>Pseudomonadati</taxon>
        <taxon>Pseudomonadota</taxon>
        <taxon>Betaproteobacteria</taxon>
        <taxon>Rhodocyclales</taxon>
        <taxon>Zoogloeaceae</taxon>
        <taxon>Uliginosibacterium</taxon>
    </lineage>
</organism>
<feature type="compositionally biased region" description="Polar residues" evidence="1">
    <location>
        <begin position="11"/>
        <end position="23"/>
    </location>
</feature>
<keyword evidence="2" id="KW-1133">Transmembrane helix</keyword>
<feature type="region of interest" description="Disordered" evidence="1">
    <location>
        <begin position="1"/>
        <end position="23"/>
    </location>
</feature>
<keyword evidence="4" id="KW-1185">Reference proteome</keyword>
<reference evidence="3 4" key="1">
    <citation type="submission" date="2024-07" db="EMBL/GenBank/DDBJ databases">
        <title>Uliginosibacterium flavum JJ3220;KACC:17644.</title>
        <authorList>
            <person name="Kim M.K."/>
        </authorList>
    </citation>
    <scope>NUCLEOTIDE SEQUENCE [LARGE SCALE GENOMIC DNA]</scope>
    <source>
        <strain evidence="3 4">KACC:17644</strain>
    </source>
</reference>